<dbReference type="AlphaFoldDB" id="A0A9X7UWY5"/>
<evidence type="ECO:0000256" key="1">
    <source>
        <dbReference type="ARBA" id="ARBA00022676"/>
    </source>
</evidence>
<evidence type="ECO:0000256" key="6">
    <source>
        <dbReference type="ARBA" id="ARBA00030025"/>
    </source>
</evidence>
<comment type="function">
    <text evidence="3">Protein-arginine rhamnosyltransferase that catalyzes the transfer of a single rhamnose to elongation factor P (EF-P) on 'Lys-32', a modification required for EF-P-dependent rescue of polyproline stalled ribosomes.</text>
</comment>
<keyword evidence="1" id="KW-0328">Glycosyltransferase</keyword>
<dbReference type="Proteomes" id="UP000596074">
    <property type="component" value="Chromosome"/>
</dbReference>
<comment type="similarity">
    <text evidence="4">Belongs to the glycosyltransferase 104 family.</text>
</comment>
<keyword evidence="9" id="KW-1185">Reference proteome</keyword>
<evidence type="ECO:0000256" key="7">
    <source>
        <dbReference type="ARBA" id="ARBA00048472"/>
    </source>
</evidence>
<dbReference type="PIRSF" id="PIRSF015557">
    <property type="entry name" value="UCP015557"/>
    <property type="match status" value="1"/>
</dbReference>
<dbReference type="GO" id="GO:0106361">
    <property type="term" value="F:protein-arginine rhamnosyltransferase activity"/>
    <property type="evidence" value="ECO:0007669"/>
    <property type="project" value="InterPro"/>
</dbReference>
<keyword evidence="8" id="KW-0251">Elongation factor</keyword>
<evidence type="ECO:0000256" key="5">
    <source>
        <dbReference type="ARBA" id="ARBA00024416"/>
    </source>
</evidence>
<dbReference type="Pfam" id="PF10093">
    <property type="entry name" value="EarP"/>
    <property type="match status" value="1"/>
</dbReference>
<dbReference type="NCBIfam" id="TIGR03837">
    <property type="entry name" value="efp_Arg_rhamno"/>
    <property type="match status" value="1"/>
</dbReference>
<protein>
    <recommendedName>
        <fullName evidence="5">Protein-arginine rhamnosyltransferase</fullName>
    </recommendedName>
    <alternativeName>
        <fullName evidence="6">EF-P arginine rhamnosyltransferase</fullName>
    </alternativeName>
</protein>
<dbReference type="KEGG" id="vcw:GJQ55_03095"/>
<dbReference type="InterPro" id="IPR016633">
    <property type="entry name" value="EarP"/>
</dbReference>
<name>A0A9X7UWY5_9GAMM</name>
<dbReference type="RefSeq" id="WP_228346059.1">
    <property type="nucleotide sequence ID" value="NZ_CP046056.1"/>
</dbReference>
<evidence type="ECO:0000313" key="9">
    <source>
        <dbReference type="Proteomes" id="UP000596074"/>
    </source>
</evidence>
<comment type="catalytic activity">
    <reaction evidence="7">
        <text>dTDP-beta-L-rhamnose + L-arginyl-[protein] = N(omega)-(alpha-L-rhamnosyl)-L-arginyl-[protein] + dTDP + H(+)</text>
        <dbReference type="Rhea" id="RHEA:66692"/>
        <dbReference type="Rhea" id="RHEA-COMP:10532"/>
        <dbReference type="Rhea" id="RHEA-COMP:17096"/>
        <dbReference type="ChEBI" id="CHEBI:15378"/>
        <dbReference type="ChEBI" id="CHEBI:29965"/>
        <dbReference type="ChEBI" id="CHEBI:57510"/>
        <dbReference type="ChEBI" id="CHEBI:58369"/>
        <dbReference type="ChEBI" id="CHEBI:167445"/>
    </reaction>
    <physiologicalReaction direction="left-to-right" evidence="7">
        <dbReference type="Rhea" id="RHEA:66693"/>
    </physiologicalReaction>
</comment>
<proteinExistence type="inferred from homology"/>
<reference evidence="8 9" key="1">
    <citation type="submission" date="2019-11" db="EMBL/GenBank/DDBJ databases">
        <title>Venatorbacter sp. nov. a predator of Campylobacter and other Gram-negative bacteria.</title>
        <authorList>
            <person name="Saeedi A."/>
            <person name="Cummings N.J."/>
            <person name="Connerton I.F."/>
            <person name="Connerton P.L."/>
        </authorList>
    </citation>
    <scope>NUCLEOTIDE SEQUENCE [LARGE SCALE GENOMIC DNA]</scope>
    <source>
        <strain evidence="8">XL5</strain>
    </source>
</reference>
<organism evidence="8 9">
    <name type="scientific">Venatoribacter cucullus</name>
    <dbReference type="NCBI Taxonomy" id="2661630"/>
    <lineage>
        <taxon>Bacteria</taxon>
        <taxon>Pseudomonadati</taxon>
        <taxon>Pseudomonadota</taxon>
        <taxon>Gammaproteobacteria</taxon>
        <taxon>Oceanospirillales</taxon>
        <taxon>Oceanospirillaceae</taxon>
        <taxon>Venatoribacter</taxon>
    </lineage>
</organism>
<dbReference type="GO" id="GO:0003746">
    <property type="term" value="F:translation elongation factor activity"/>
    <property type="evidence" value="ECO:0007669"/>
    <property type="project" value="UniProtKB-KW"/>
</dbReference>
<evidence type="ECO:0000256" key="2">
    <source>
        <dbReference type="ARBA" id="ARBA00022679"/>
    </source>
</evidence>
<keyword evidence="2" id="KW-0808">Transferase</keyword>
<evidence type="ECO:0000313" key="8">
    <source>
        <dbReference type="EMBL" id="QQD23530.1"/>
    </source>
</evidence>
<sequence>MQTASLRWHLFCRVIDNFGDIGVCWRLAQQLQQVHGQQISLWVDDLASFAALEPGVNPALPQQQVQGIAVYRWDEDFSLPADEPEVVVETFACELPPRYLHFMQQLTQRRGQQPVWINLEYLSAEDWVRSCHGSPSPVHGMNKTFFFPGFTEGTGGLLFDAGLPALAQELASAEARTAELALYGVHNIADNTRLISLFAYENPALPHLLEQLKQGPQPVCLLIPQGRISAGVEAWLQQPLPVGQPQQRGALTLCTLPFLSQPQYDRLLALCDLNCVRGEESFVRAQMLGKPMLWHIYQQEEDAHLVKLEAFMALYLQAAAPELRESLLPLFRGWNQPGLPMPDLQPLLAAPQGWQQHASEWQQGLLQLGDLAANLVQQVVNRV</sequence>
<evidence type="ECO:0000256" key="4">
    <source>
        <dbReference type="ARBA" id="ARBA00024346"/>
    </source>
</evidence>
<gene>
    <name evidence="8" type="primary">earP</name>
    <name evidence="8" type="ORF">GJQ55_03095</name>
</gene>
<evidence type="ECO:0000256" key="3">
    <source>
        <dbReference type="ARBA" id="ARBA00024303"/>
    </source>
</evidence>
<keyword evidence="8" id="KW-0648">Protein biosynthesis</keyword>
<dbReference type="EMBL" id="CP046056">
    <property type="protein sequence ID" value="QQD23530.1"/>
    <property type="molecule type" value="Genomic_DNA"/>
</dbReference>
<accession>A0A9X7UWY5</accession>